<feature type="transmembrane region" description="Helical" evidence="6">
    <location>
        <begin position="311"/>
        <end position="334"/>
    </location>
</feature>
<evidence type="ECO:0000313" key="9">
    <source>
        <dbReference type="Proteomes" id="UP000217771"/>
    </source>
</evidence>
<dbReference type="AlphaFoldDB" id="A0A2A2EQN4"/>
<evidence type="ECO:0000256" key="2">
    <source>
        <dbReference type="ARBA" id="ARBA00022448"/>
    </source>
</evidence>
<dbReference type="RefSeq" id="WP_095621852.1">
    <property type="nucleotide sequence ID" value="NZ_NSKB01000006.1"/>
</dbReference>
<evidence type="ECO:0000256" key="3">
    <source>
        <dbReference type="ARBA" id="ARBA00022692"/>
    </source>
</evidence>
<dbReference type="EMBL" id="NSKB01000006">
    <property type="protein sequence ID" value="PAU75426.1"/>
    <property type="molecule type" value="Genomic_DNA"/>
</dbReference>
<keyword evidence="5 6" id="KW-0472">Membrane</keyword>
<proteinExistence type="predicted"/>
<feature type="transmembrane region" description="Helical" evidence="6">
    <location>
        <begin position="247"/>
        <end position="268"/>
    </location>
</feature>
<evidence type="ECO:0000256" key="5">
    <source>
        <dbReference type="ARBA" id="ARBA00023136"/>
    </source>
</evidence>
<organism evidence="8 9">
    <name type="scientific">Halomonas salipaludis</name>
    <dbReference type="NCBI Taxonomy" id="2032625"/>
    <lineage>
        <taxon>Bacteria</taxon>
        <taxon>Pseudomonadati</taxon>
        <taxon>Pseudomonadota</taxon>
        <taxon>Gammaproteobacteria</taxon>
        <taxon>Oceanospirillales</taxon>
        <taxon>Halomonadaceae</taxon>
        <taxon>Halomonas</taxon>
    </lineage>
</organism>
<evidence type="ECO:0000256" key="6">
    <source>
        <dbReference type="SAM" id="Phobius"/>
    </source>
</evidence>
<feature type="domain" description="Citrate transporter-like" evidence="7">
    <location>
        <begin position="9"/>
        <end position="319"/>
    </location>
</feature>
<sequence>MFRHALSRVVQDVLFMVLLAALVPLWWLSPDAGWALYERVDWKTVGALAGLMVLSRGLEVSGYLSLAGSWLLQRVRGERLLAVYLILFSAGLSAVITNDVALFIVVPLTVSLRRVAELPLGRLIIFEALAVNAGSALSPIGNPQNLFMWQASGAGFLEFTAMMAPLALALTALLIAAVPLAFPRQRISVSGVAAAVPRDRRLFWVSLLLYVPFLVMADWGYAALGAAMLIVLYLFYRRHLLLGVDWLLLLVFALMFINMSLLSGLPAVQGITHHLLQLPGAVFTAAVLTSQVMSNVPAAIFLASFTDDWQALAWGVTVGGFGLAIGSLANLIALRLAYQPGLWREFHVWSVPVLFGGWLVALLLRL</sequence>
<keyword evidence="2" id="KW-0813">Transport</keyword>
<reference evidence="8 9" key="1">
    <citation type="submission" date="2017-08" db="EMBL/GenBank/DDBJ databases">
        <title>Halomonas alkalisoli sp. nov., isolated from saline alkaline soil.</title>
        <authorList>
            <person name="Wang D."/>
            <person name="Zhang G."/>
        </authorList>
    </citation>
    <scope>NUCLEOTIDE SEQUENCE [LARGE SCALE GENOMIC DNA]</scope>
    <source>
        <strain evidence="8 9">WRN001</strain>
    </source>
</reference>
<dbReference type="GO" id="GO:0016020">
    <property type="term" value="C:membrane"/>
    <property type="evidence" value="ECO:0007669"/>
    <property type="project" value="UniProtKB-SubCell"/>
</dbReference>
<dbReference type="InterPro" id="IPR004680">
    <property type="entry name" value="Cit_transptr-like_dom"/>
</dbReference>
<feature type="transmembrane region" description="Helical" evidence="6">
    <location>
        <begin position="280"/>
        <end position="305"/>
    </location>
</feature>
<feature type="transmembrane region" description="Helical" evidence="6">
    <location>
        <begin position="81"/>
        <end position="108"/>
    </location>
</feature>
<feature type="transmembrane region" description="Helical" evidence="6">
    <location>
        <begin position="161"/>
        <end position="182"/>
    </location>
</feature>
<dbReference type="GO" id="GO:0055085">
    <property type="term" value="P:transmembrane transport"/>
    <property type="evidence" value="ECO:0007669"/>
    <property type="project" value="InterPro"/>
</dbReference>
<feature type="transmembrane region" description="Helical" evidence="6">
    <location>
        <begin position="346"/>
        <end position="364"/>
    </location>
</feature>
<evidence type="ECO:0000259" key="7">
    <source>
        <dbReference type="Pfam" id="PF03600"/>
    </source>
</evidence>
<feature type="transmembrane region" description="Helical" evidence="6">
    <location>
        <begin position="202"/>
        <end position="235"/>
    </location>
</feature>
<protein>
    <submittedName>
        <fullName evidence="8">Transporter</fullName>
    </submittedName>
</protein>
<comment type="subcellular location">
    <subcellularLocation>
        <location evidence="1">Membrane</location>
        <topology evidence="1">Multi-pass membrane protein</topology>
    </subcellularLocation>
</comment>
<dbReference type="PANTHER" id="PTHR43568:SF1">
    <property type="entry name" value="P PROTEIN"/>
    <property type="match status" value="1"/>
</dbReference>
<comment type="caution">
    <text evidence="8">The sequence shown here is derived from an EMBL/GenBank/DDBJ whole genome shotgun (WGS) entry which is preliminary data.</text>
</comment>
<dbReference type="Proteomes" id="UP000217771">
    <property type="component" value="Unassembled WGS sequence"/>
</dbReference>
<evidence type="ECO:0000313" key="8">
    <source>
        <dbReference type="EMBL" id="PAU75426.1"/>
    </source>
</evidence>
<dbReference type="InterPro" id="IPR051475">
    <property type="entry name" value="Diverse_Ion_Transporter"/>
</dbReference>
<feature type="transmembrane region" description="Helical" evidence="6">
    <location>
        <begin position="12"/>
        <end position="29"/>
    </location>
</feature>
<dbReference type="PANTHER" id="PTHR43568">
    <property type="entry name" value="P PROTEIN"/>
    <property type="match status" value="1"/>
</dbReference>
<accession>A0A2A2EQN4</accession>
<gene>
    <name evidence="8" type="ORF">CK498_15950</name>
</gene>
<dbReference type="Pfam" id="PF03600">
    <property type="entry name" value="CitMHS"/>
    <property type="match status" value="1"/>
</dbReference>
<keyword evidence="9" id="KW-1185">Reference proteome</keyword>
<evidence type="ECO:0000256" key="4">
    <source>
        <dbReference type="ARBA" id="ARBA00022989"/>
    </source>
</evidence>
<keyword evidence="3 6" id="KW-0812">Transmembrane</keyword>
<evidence type="ECO:0000256" key="1">
    <source>
        <dbReference type="ARBA" id="ARBA00004141"/>
    </source>
</evidence>
<dbReference type="OrthoDB" id="9809303at2"/>
<keyword evidence="4 6" id="KW-1133">Transmembrane helix</keyword>
<name>A0A2A2EQN4_9GAMM</name>